<dbReference type="EMBL" id="CM009290">
    <property type="protein sequence ID" value="KAI9402686.1"/>
    <property type="molecule type" value="Genomic_DNA"/>
</dbReference>
<evidence type="ECO:0000313" key="1">
    <source>
        <dbReference type="EMBL" id="KAI9402686.1"/>
    </source>
</evidence>
<accession>A0ACC0TMW1</accession>
<protein>
    <submittedName>
        <fullName evidence="1">Uncharacterized protein</fullName>
    </submittedName>
</protein>
<organism evidence="1 2">
    <name type="scientific">Populus trichocarpa</name>
    <name type="common">Western balsam poplar</name>
    <name type="synonym">Populus balsamifera subsp. trichocarpa</name>
    <dbReference type="NCBI Taxonomy" id="3694"/>
    <lineage>
        <taxon>Eukaryota</taxon>
        <taxon>Viridiplantae</taxon>
        <taxon>Streptophyta</taxon>
        <taxon>Embryophyta</taxon>
        <taxon>Tracheophyta</taxon>
        <taxon>Spermatophyta</taxon>
        <taxon>Magnoliopsida</taxon>
        <taxon>eudicotyledons</taxon>
        <taxon>Gunneridae</taxon>
        <taxon>Pentapetalae</taxon>
        <taxon>rosids</taxon>
        <taxon>fabids</taxon>
        <taxon>Malpighiales</taxon>
        <taxon>Salicaceae</taxon>
        <taxon>Saliceae</taxon>
        <taxon>Populus</taxon>
    </lineage>
</organism>
<reference evidence="1 2" key="1">
    <citation type="journal article" date="2006" name="Science">
        <title>The genome of black cottonwood, Populus trichocarpa (Torr. &amp; Gray).</title>
        <authorList>
            <person name="Tuskan G.A."/>
            <person name="Difazio S."/>
            <person name="Jansson S."/>
            <person name="Bohlmann J."/>
            <person name="Grigoriev I."/>
            <person name="Hellsten U."/>
            <person name="Putnam N."/>
            <person name="Ralph S."/>
            <person name="Rombauts S."/>
            <person name="Salamov A."/>
            <person name="Schein J."/>
            <person name="Sterck L."/>
            <person name="Aerts A."/>
            <person name="Bhalerao R.R."/>
            <person name="Bhalerao R.P."/>
            <person name="Blaudez D."/>
            <person name="Boerjan W."/>
            <person name="Brun A."/>
            <person name="Brunner A."/>
            <person name="Busov V."/>
            <person name="Campbell M."/>
            <person name="Carlson J."/>
            <person name="Chalot M."/>
            <person name="Chapman J."/>
            <person name="Chen G.L."/>
            <person name="Cooper D."/>
            <person name="Coutinho P.M."/>
            <person name="Couturier J."/>
            <person name="Covert S."/>
            <person name="Cronk Q."/>
            <person name="Cunningham R."/>
            <person name="Davis J."/>
            <person name="Degroeve S."/>
            <person name="Dejardin A."/>
            <person name="Depamphilis C."/>
            <person name="Detter J."/>
            <person name="Dirks B."/>
            <person name="Dubchak I."/>
            <person name="Duplessis S."/>
            <person name="Ehlting J."/>
            <person name="Ellis B."/>
            <person name="Gendler K."/>
            <person name="Goodstein D."/>
            <person name="Gribskov M."/>
            <person name="Grimwood J."/>
            <person name="Groover A."/>
            <person name="Gunter L."/>
            <person name="Hamberger B."/>
            <person name="Heinze B."/>
            <person name="Helariutta Y."/>
            <person name="Henrissat B."/>
            <person name="Holligan D."/>
            <person name="Holt R."/>
            <person name="Huang W."/>
            <person name="Islam-Faridi N."/>
            <person name="Jones S."/>
            <person name="Jones-Rhoades M."/>
            <person name="Jorgensen R."/>
            <person name="Joshi C."/>
            <person name="Kangasjarvi J."/>
            <person name="Karlsson J."/>
            <person name="Kelleher C."/>
            <person name="Kirkpatrick R."/>
            <person name="Kirst M."/>
            <person name="Kohler A."/>
            <person name="Kalluri U."/>
            <person name="Larimer F."/>
            <person name="Leebens-Mack J."/>
            <person name="Leple J.C."/>
            <person name="Locascio P."/>
            <person name="Lou Y."/>
            <person name="Lucas S."/>
            <person name="Martin F."/>
            <person name="Montanini B."/>
            <person name="Napoli C."/>
            <person name="Nelson D.R."/>
            <person name="Nelson C."/>
            <person name="Nieminen K."/>
            <person name="Nilsson O."/>
            <person name="Pereda V."/>
            <person name="Peter G."/>
            <person name="Philippe R."/>
            <person name="Pilate G."/>
            <person name="Poliakov A."/>
            <person name="Razumovskaya J."/>
            <person name="Richardson P."/>
            <person name="Rinaldi C."/>
            <person name="Ritland K."/>
            <person name="Rouze P."/>
            <person name="Ryaboy D."/>
            <person name="Schmutz J."/>
            <person name="Schrader J."/>
            <person name="Segerman B."/>
            <person name="Shin H."/>
            <person name="Siddiqui A."/>
            <person name="Sterky F."/>
            <person name="Terry A."/>
            <person name="Tsai C.J."/>
            <person name="Uberbacher E."/>
            <person name="Unneberg P."/>
            <person name="Vahala J."/>
            <person name="Wall K."/>
            <person name="Wessler S."/>
            <person name="Yang G."/>
            <person name="Yin T."/>
            <person name="Douglas C."/>
            <person name="Marra M."/>
            <person name="Sandberg G."/>
            <person name="Van de Peer Y."/>
            <person name="Rokhsar D."/>
        </authorList>
    </citation>
    <scope>NUCLEOTIDE SEQUENCE [LARGE SCALE GENOMIC DNA]</scope>
    <source>
        <strain evidence="2">cv. Nisqually</strain>
    </source>
</reference>
<proteinExistence type="predicted"/>
<comment type="caution">
    <text evidence="1">The sequence shown here is derived from an EMBL/GenBank/DDBJ whole genome shotgun (WGS) entry which is preliminary data.</text>
</comment>
<dbReference type="Proteomes" id="UP000006729">
    <property type="component" value="Chromosome 1"/>
</dbReference>
<keyword evidence="2" id="KW-1185">Reference proteome</keyword>
<gene>
    <name evidence="1" type="ORF">POPTR_001G310801v4</name>
</gene>
<sequence length="153" mass="17445">MSTIRRVIRVVPKRESSDNSSLTSSTSFLFKISIEEKEESDKYGETPHPHLSLSPSSNSSLPNQPQHRINHHKQHNNNNSSHFYSSSQTTQNDHHSRNSSSTPTNYPAASAPQLPEHPLTNQFRTTMVSWNTMGKRRKIHNGKEKGSRMRSIR</sequence>
<evidence type="ECO:0000313" key="2">
    <source>
        <dbReference type="Proteomes" id="UP000006729"/>
    </source>
</evidence>
<name>A0ACC0TMW1_POPTR</name>